<keyword evidence="3" id="KW-1185">Reference proteome</keyword>
<dbReference type="Proteomes" id="UP000204031">
    <property type="component" value="Segment"/>
</dbReference>
<evidence type="ECO:0000313" key="3">
    <source>
        <dbReference type="Proteomes" id="UP000204031"/>
    </source>
</evidence>
<name>M4SM63_9CAUD</name>
<dbReference type="KEGG" id="vg:15010706"/>
<keyword evidence="1" id="KW-0812">Transmembrane</keyword>
<keyword evidence="1" id="KW-0472">Membrane</keyword>
<evidence type="ECO:0000256" key="1">
    <source>
        <dbReference type="SAM" id="Phobius"/>
    </source>
</evidence>
<feature type="transmembrane region" description="Helical" evidence="1">
    <location>
        <begin position="6"/>
        <end position="32"/>
    </location>
</feature>
<accession>M4SM63</accession>
<proteinExistence type="predicted"/>
<dbReference type="RefSeq" id="YP_007674174.1">
    <property type="nucleotide sequence ID" value="NC_020848.1"/>
</dbReference>
<keyword evidence="1" id="KW-1133">Transmembrane helix</keyword>
<organism evidence="2 3">
    <name type="scientific">Vibrio phage VBP47</name>
    <dbReference type="NCBI Taxonomy" id="754073"/>
    <lineage>
        <taxon>Viruses</taxon>
        <taxon>Duplodnaviria</taxon>
        <taxon>Heunggongvirae</taxon>
        <taxon>Uroviricota</taxon>
        <taxon>Caudoviricetes</taxon>
        <taxon>Schitoviridae</taxon>
        <taxon>Fuhrmanvirinae</taxon>
        <taxon>Stoningtonvirus</taxon>
        <taxon>Stoningtonvirus VBP47</taxon>
    </lineage>
</organism>
<sequence>MDILLFPILLAFQILPYALVFVTALAVVLYVVKTIKGWRKPKTKSDMVRAYAKENGIKTVEIPVEEVKPSELKGMPLHWDD</sequence>
<gene>
    <name evidence="2" type="ORF">VPNG_00079</name>
</gene>
<dbReference type="EMBL" id="HQ634194">
    <property type="protein sequence ID" value="AGH57103.1"/>
    <property type="molecule type" value="Genomic_DNA"/>
</dbReference>
<dbReference type="GeneID" id="15010706"/>
<reference evidence="2 3" key="1">
    <citation type="submission" date="2010-11" db="EMBL/GenBank/DDBJ databases">
        <title>The Genome Sequence of Vibrio phage VBP47.</title>
        <authorList>
            <consortium name="The Broad Institute Genome Sequencing Platform"/>
            <person name="Henn M.R."/>
            <person name="Wharam S."/>
            <person name="Gilg I."/>
            <person name="Martinez Martinez J."/>
            <person name="Wilson W."/>
            <person name="Levin J."/>
            <person name="Malboeuf C."/>
            <person name="Casali M."/>
            <person name="Russ C."/>
            <person name="Lennon N."/>
            <person name="Chapman S.B."/>
            <person name="Erlich R."/>
            <person name="Young S.K."/>
            <person name="Yandava C."/>
            <person name="Zeng Q."/>
            <person name="Fitzgerald M.F."/>
            <person name="Alvarado L."/>
            <person name="Anderson S."/>
            <person name="Berlin A."/>
            <person name="Chen Z."/>
            <person name="Freedman E."/>
            <person name="Gellesch M."/>
            <person name="Goldberg J."/>
            <person name="Green L."/>
            <person name="Griggs A."/>
            <person name="Gujja S."/>
            <person name="Heilman E."/>
            <person name="Heiman D."/>
            <person name="Hollinger A."/>
            <person name="Howarth C."/>
            <person name="Larson L."/>
            <person name="Mehta T."/>
            <person name="Neiman D."/>
            <person name="Pearson M."/>
            <person name="Roberts A."/>
            <person name="Ryan E."/>
            <person name="Saif S."/>
            <person name="Shea T."/>
            <person name="Shenoy N."/>
            <person name="Sisk P."/>
            <person name="Stolte C."/>
            <person name="Sykes S."/>
            <person name="White J."/>
            <person name="Haas B."/>
            <person name="Nusbaum C."/>
            <person name="Birren B."/>
        </authorList>
    </citation>
    <scope>NUCLEOTIDE SEQUENCE [LARGE SCALE GENOMIC DNA]</scope>
    <source>
        <strain evidence="2 3">VBP47</strain>
    </source>
</reference>
<protein>
    <submittedName>
        <fullName evidence="2">Uncharacterized protein</fullName>
    </submittedName>
</protein>
<evidence type="ECO:0000313" key="2">
    <source>
        <dbReference type="EMBL" id="AGH57103.1"/>
    </source>
</evidence>